<keyword evidence="1" id="KW-0732">Signal</keyword>
<evidence type="ECO:0000256" key="1">
    <source>
        <dbReference type="SAM" id="SignalP"/>
    </source>
</evidence>
<feature type="non-terminal residue" evidence="2">
    <location>
        <position position="63"/>
    </location>
</feature>
<sequence>PLYQLFHVFFSAILGLIRYLSKCRVPLIGTLEYLWDLALNAQKYKTQNTQNKIINQMFSTCLE</sequence>
<proteinExistence type="predicted"/>
<reference evidence="2" key="1">
    <citation type="submission" date="2016-05" db="EMBL/GenBank/DDBJ databases">
        <authorList>
            <person name="Lavstsen T."/>
            <person name="Jespersen J.S."/>
        </authorList>
    </citation>
    <scope>NUCLEOTIDE SEQUENCE</scope>
    <source>
        <tissue evidence="2">Brain</tissue>
    </source>
</reference>
<dbReference type="EMBL" id="HADY01022347">
    <property type="protein sequence ID" value="SBP60832.1"/>
    <property type="molecule type" value="Transcribed_RNA"/>
</dbReference>
<protein>
    <submittedName>
        <fullName evidence="2">Uncharacterized protein</fullName>
    </submittedName>
</protein>
<reference evidence="2" key="2">
    <citation type="submission" date="2016-06" db="EMBL/GenBank/DDBJ databases">
        <title>The genome of a short-lived fish provides insights into sex chromosome evolution and the genetic control of aging.</title>
        <authorList>
            <person name="Reichwald K."/>
            <person name="Felder M."/>
            <person name="Petzold A."/>
            <person name="Koch P."/>
            <person name="Groth M."/>
            <person name="Platzer M."/>
        </authorList>
    </citation>
    <scope>NUCLEOTIDE SEQUENCE</scope>
    <source>
        <tissue evidence="2">Brain</tissue>
    </source>
</reference>
<dbReference type="AlphaFoldDB" id="A0A1A8B069"/>
<feature type="non-terminal residue" evidence="2">
    <location>
        <position position="1"/>
    </location>
</feature>
<name>A0A1A8B069_NOTFU</name>
<accession>A0A1A8B069</accession>
<feature type="chain" id="PRO_5008366234" evidence="1">
    <location>
        <begin position="24"/>
        <end position="63"/>
    </location>
</feature>
<gene>
    <name evidence="2" type="primary">Nfu_g_1_017250</name>
</gene>
<feature type="signal peptide" evidence="1">
    <location>
        <begin position="1"/>
        <end position="23"/>
    </location>
</feature>
<organism evidence="2">
    <name type="scientific">Nothobranchius furzeri</name>
    <name type="common">Turquoise killifish</name>
    <dbReference type="NCBI Taxonomy" id="105023"/>
    <lineage>
        <taxon>Eukaryota</taxon>
        <taxon>Metazoa</taxon>
        <taxon>Chordata</taxon>
        <taxon>Craniata</taxon>
        <taxon>Vertebrata</taxon>
        <taxon>Euteleostomi</taxon>
        <taxon>Actinopterygii</taxon>
        <taxon>Neopterygii</taxon>
        <taxon>Teleostei</taxon>
        <taxon>Neoteleostei</taxon>
        <taxon>Acanthomorphata</taxon>
        <taxon>Ovalentaria</taxon>
        <taxon>Atherinomorphae</taxon>
        <taxon>Cyprinodontiformes</taxon>
        <taxon>Nothobranchiidae</taxon>
        <taxon>Nothobranchius</taxon>
    </lineage>
</organism>
<evidence type="ECO:0000313" key="2">
    <source>
        <dbReference type="EMBL" id="SBP60832.1"/>
    </source>
</evidence>